<dbReference type="RefSeq" id="WP_079557016.1">
    <property type="nucleotide sequence ID" value="NZ_CP021904.1"/>
</dbReference>
<feature type="chain" id="PRO_5010546508" evidence="1">
    <location>
        <begin position="20"/>
        <end position="579"/>
    </location>
</feature>
<dbReference type="EMBL" id="FUYV01000005">
    <property type="protein sequence ID" value="SKB80375.1"/>
    <property type="molecule type" value="Genomic_DNA"/>
</dbReference>
<dbReference type="AlphaFoldDB" id="A0A1T5E9D1"/>
<keyword evidence="4" id="KW-1185">Reference proteome</keyword>
<feature type="signal peptide" evidence="1">
    <location>
        <begin position="1"/>
        <end position="19"/>
    </location>
</feature>
<feature type="domain" description="Secretion system C-terminal sorting" evidence="2">
    <location>
        <begin position="509"/>
        <end position="578"/>
    </location>
</feature>
<evidence type="ECO:0000259" key="2">
    <source>
        <dbReference type="Pfam" id="PF18962"/>
    </source>
</evidence>
<dbReference type="Proteomes" id="UP000191055">
    <property type="component" value="Unassembled WGS sequence"/>
</dbReference>
<reference evidence="3 4" key="1">
    <citation type="submission" date="2017-02" db="EMBL/GenBank/DDBJ databases">
        <authorList>
            <person name="Peterson S.W."/>
        </authorList>
    </citation>
    <scope>NUCLEOTIDE SEQUENCE [LARGE SCALE GENOMIC DNA]</scope>
    <source>
        <strain evidence="3 4">DSM 24412</strain>
    </source>
</reference>
<dbReference type="InterPro" id="IPR026444">
    <property type="entry name" value="Secre_tail"/>
</dbReference>
<dbReference type="STRING" id="889453.SAMN03080601_01241"/>
<evidence type="ECO:0000256" key="1">
    <source>
        <dbReference type="SAM" id="SignalP"/>
    </source>
</evidence>
<accession>A0A1T5E9D1</accession>
<keyword evidence="1" id="KW-0732">Signal</keyword>
<evidence type="ECO:0000313" key="3">
    <source>
        <dbReference type="EMBL" id="SKB80375.1"/>
    </source>
</evidence>
<protein>
    <submittedName>
        <fullName evidence="3">Por secretion system C-terminal sorting domain-containing protein</fullName>
    </submittedName>
</protein>
<gene>
    <name evidence="3" type="ORF">SAMN03080601_01241</name>
</gene>
<dbReference type="NCBIfam" id="TIGR04183">
    <property type="entry name" value="Por_Secre_tail"/>
    <property type="match status" value="1"/>
</dbReference>
<evidence type="ECO:0000313" key="4">
    <source>
        <dbReference type="Proteomes" id="UP000191055"/>
    </source>
</evidence>
<proteinExistence type="predicted"/>
<dbReference type="OrthoDB" id="1076849at2"/>
<name>A0A1T5E9D1_9BACT</name>
<dbReference type="Pfam" id="PF18962">
    <property type="entry name" value="Por_Secre_tail"/>
    <property type="match status" value="1"/>
</dbReference>
<dbReference type="KEGG" id="asx:CDL62_07955"/>
<sequence length="579" mass="63341">MKKNLLFSLLLLLIHLAYSQDQRSFYVNQTHASDINLAQITDGSSDVVVASNLFDSSVSTYELTLKRLDASNSIVWSRTYPSGTLSIRVLDVYADNTYIYITGSIDQAGQKLTMIAKIDASNGDVLDSKYYQIDGTSNHSTGLKIIATNSDATGDGLANDGILVTGFYSNCYSFDRTCSNGGFVLRLDSNLDVLWVIDSESEIPGSTWSYDLINGAVETSDGFVLTGSIIGASQAGFARQSVLACKVDFEGNLIWDSSYLFGNSNDVSVDAYYDAIADEVFMLVNYSNTHMFAVTAFDNSTGNIVTSKSWYAMAQSEADMNYYGFSIMESLDDPDNLVIAGYARSFNDGVTINETNPFLFEFEKSTGDQVGAAYLYNLNHQVATSDEYDFWNGQMPLVYYPDIAIAREEIGDLNVFLLLGYLTNGDGYTEIELLEVNAHKRNSCLNTSLSFSTSELIYSSIITLTIAATTATANAFVINETPVVFSVHSCAFPVGFDGADFENYGDFSVYPNPVQSVVHVKSVKAVLSASVYDTAGRQLLSQKFNDNSITLNVSNLSKGIYVLVLDLGDGFVERKLVIE</sequence>
<organism evidence="3 4">
    <name type="scientific">Alkalitalea saponilacus</name>
    <dbReference type="NCBI Taxonomy" id="889453"/>
    <lineage>
        <taxon>Bacteria</taxon>
        <taxon>Pseudomonadati</taxon>
        <taxon>Bacteroidota</taxon>
        <taxon>Bacteroidia</taxon>
        <taxon>Marinilabiliales</taxon>
        <taxon>Marinilabiliaceae</taxon>
        <taxon>Alkalitalea</taxon>
    </lineage>
</organism>